<protein>
    <submittedName>
        <fullName evidence="2">Uncharacterized protein</fullName>
    </submittedName>
</protein>
<reference evidence="2 3" key="1">
    <citation type="journal article" date="2007" name="Science">
        <title>The Chlamydomonas genome reveals the evolution of key animal and plant functions.</title>
        <authorList>
            <person name="Merchant S.S."/>
            <person name="Prochnik S.E."/>
            <person name="Vallon O."/>
            <person name="Harris E.H."/>
            <person name="Karpowicz S.J."/>
            <person name="Witman G.B."/>
            <person name="Terry A."/>
            <person name="Salamov A."/>
            <person name="Fritz-Laylin L.K."/>
            <person name="Marechal-Drouard L."/>
            <person name="Marshall W.F."/>
            <person name="Qu L.H."/>
            <person name="Nelson D.R."/>
            <person name="Sanderfoot A.A."/>
            <person name="Spalding M.H."/>
            <person name="Kapitonov V.V."/>
            <person name="Ren Q."/>
            <person name="Ferris P."/>
            <person name="Lindquist E."/>
            <person name="Shapiro H."/>
            <person name="Lucas S.M."/>
            <person name="Grimwood J."/>
            <person name="Schmutz J."/>
            <person name="Cardol P."/>
            <person name="Cerutti H."/>
            <person name="Chanfreau G."/>
            <person name="Chen C.L."/>
            <person name="Cognat V."/>
            <person name="Croft M.T."/>
            <person name="Dent R."/>
            <person name="Dutcher S."/>
            <person name="Fernandez E."/>
            <person name="Fukuzawa H."/>
            <person name="Gonzalez-Ballester D."/>
            <person name="Gonzalez-Halphen D."/>
            <person name="Hallmann A."/>
            <person name="Hanikenne M."/>
            <person name="Hippler M."/>
            <person name="Inwood W."/>
            <person name="Jabbari K."/>
            <person name="Kalanon M."/>
            <person name="Kuras R."/>
            <person name="Lefebvre P.A."/>
            <person name="Lemaire S.D."/>
            <person name="Lobanov A.V."/>
            <person name="Lohr M."/>
            <person name="Manuell A."/>
            <person name="Meier I."/>
            <person name="Mets L."/>
            <person name="Mittag M."/>
            <person name="Mittelmeier T."/>
            <person name="Moroney J.V."/>
            <person name="Moseley J."/>
            <person name="Napoli C."/>
            <person name="Nedelcu A.M."/>
            <person name="Niyogi K."/>
            <person name="Novoselov S.V."/>
            <person name="Paulsen I.T."/>
            <person name="Pazour G."/>
            <person name="Purton S."/>
            <person name="Ral J.P."/>
            <person name="Riano-Pachon D.M."/>
            <person name="Riekhof W."/>
            <person name="Rymarquis L."/>
            <person name="Schroda M."/>
            <person name="Stern D."/>
            <person name="Umen J."/>
            <person name="Willows R."/>
            <person name="Wilson N."/>
            <person name="Zimmer S.L."/>
            <person name="Allmer J."/>
            <person name="Balk J."/>
            <person name="Bisova K."/>
            <person name="Chen C.J."/>
            <person name="Elias M."/>
            <person name="Gendler K."/>
            <person name="Hauser C."/>
            <person name="Lamb M.R."/>
            <person name="Ledford H."/>
            <person name="Long J.C."/>
            <person name="Minagawa J."/>
            <person name="Page M.D."/>
            <person name="Pan J."/>
            <person name="Pootakham W."/>
            <person name="Roje S."/>
            <person name="Rose A."/>
            <person name="Stahlberg E."/>
            <person name="Terauchi A.M."/>
            <person name="Yang P."/>
            <person name="Ball S."/>
            <person name="Bowler C."/>
            <person name="Dieckmann C.L."/>
            <person name="Gladyshev V.N."/>
            <person name="Green P."/>
            <person name="Jorgensen R."/>
            <person name="Mayfield S."/>
            <person name="Mueller-Roeber B."/>
            <person name="Rajamani S."/>
            <person name="Sayre R.T."/>
            <person name="Brokstein P."/>
            <person name="Dubchak I."/>
            <person name="Goodstein D."/>
            <person name="Hornick L."/>
            <person name="Huang Y.W."/>
            <person name="Jhaveri J."/>
            <person name="Luo Y."/>
            <person name="Martinez D."/>
            <person name="Ngau W.C."/>
            <person name="Otillar B."/>
            <person name="Poliakov A."/>
            <person name="Porter A."/>
            <person name="Szajkowski L."/>
            <person name="Werner G."/>
            <person name="Zhou K."/>
            <person name="Grigoriev I.V."/>
            <person name="Rokhsar D.S."/>
            <person name="Grossman A.R."/>
        </authorList>
    </citation>
    <scope>NUCLEOTIDE SEQUENCE [LARGE SCALE GENOMIC DNA]</scope>
    <source>
        <strain evidence="3">CC-503</strain>
    </source>
</reference>
<organism evidence="2 3">
    <name type="scientific">Chlamydomonas reinhardtii</name>
    <name type="common">Chlamydomonas smithii</name>
    <dbReference type="NCBI Taxonomy" id="3055"/>
    <lineage>
        <taxon>Eukaryota</taxon>
        <taxon>Viridiplantae</taxon>
        <taxon>Chlorophyta</taxon>
        <taxon>core chlorophytes</taxon>
        <taxon>Chlorophyceae</taxon>
        <taxon>CS clade</taxon>
        <taxon>Chlamydomonadales</taxon>
        <taxon>Chlamydomonadaceae</taxon>
        <taxon>Chlamydomonas</taxon>
    </lineage>
</organism>
<dbReference type="Gramene" id="PNW70329">
    <property type="protein sequence ID" value="PNW70329"/>
    <property type="gene ID" value="CHLRE_17g715421v5"/>
</dbReference>
<gene>
    <name evidence="2" type="ORF">CHLRE_17g715421v5</name>
</gene>
<dbReference type="OrthoDB" id="559316at2759"/>
<dbReference type="AlphaFoldDB" id="A0A2K3CPX0"/>
<dbReference type="ExpressionAtlas" id="A0A2K3CPX0">
    <property type="expression patterns" value="baseline and differential"/>
</dbReference>
<dbReference type="InParanoid" id="A0A2K3CPX0"/>
<dbReference type="EMBL" id="CM008978">
    <property type="protein sequence ID" value="PNW70329.1"/>
    <property type="molecule type" value="Genomic_DNA"/>
</dbReference>
<evidence type="ECO:0000256" key="1">
    <source>
        <dbReference type="ARBA" id="ARBA00004430"/>
    </source>
</evidence>
<dbReference type="Gene3D" id="3.80.10.10">
    <property type="entry name" value="Ribonuclease Inhibitor"/>
    <property type="match status" value="1"/>
</dbReference>
<dbReference type="InterPro" id="IPR032675">
    <property type="entry name" value="LRR_dom_sf"/>
</dbReference>
<dbReference type="Proteomes" id="UP000006906">
    <property type="component" value="Chromosome 17"/>
</dbReference>
<comment type="subcellular location">
    <subcellularLocation>
        <location evidence="1">Cytoplasm</location>
        <location evidence="1">Cytoskeleton</location>
        <location evidence="1">Cilium axoneme</location>
    </subcellularLocation>
</comment>
<evidence type="ECO:0000313" key="3">
    <source>
        <dbReference type="Proteomes" id="UP000006906"/>
    </source>
</evidence>
<proteinExistence type="predicted"/>
<keyword evidence="3" id="KW-1185">Reference proteome</keyword>
<dbReference type="RefSeq" id="XP_042914606.1">
    <property type="nucleotide sequence ID" value="XM_043072147.1"/>
</dbReference>
<dbReference type="GeneID" id="66056986"/>
<name>A0A2K3CPX0_CHLRE</name>
<evidence type="ECO:0000313" key="2">
    <source>
        <dbReference type="EMBL" id="PNW70329.1"/>
    </source>
</evidence>
<dbReference type="SUPFAM" id="SSF52047">
    <property type="entry name" value="RNI-like"/>
    <property type="match status" value="1"/>
</dbReference>
<dbReference type="GO" id="GO:0005930">
    <property type="term" value="C:axoneme"/>
    <property type="evidence" value="ECO:0007669"/>
    <property type="project" value="UniProtKB-SubCell"/>
</dbReference>
<sequence>MEYAHNLLDVLRVLPVDARAAAFGESFSRRLAGCRLACRELQQLHDSSITRVRLQPPAEQQPGLASPLAKFTRCSRLDVRCMYNPLKMTFLARGSWSDLRNKLINPINAALAGTTFAAREQITHFTSRGWASNRCVAQAVAAQLPSLEVLELVCSEGFGACNQQGGICRILGGGLPNLQRLTLAQATEADLADLGALAACPQLRELDLCKASMSGRITRAALEGLAQLQRLEHLRLSRSVFTGSSESEQLLTWLLTSHRPPQLRTLVLVCQDQTPVLEVGFAPRVGAVEAEVVGWGISRIQLSTDQAGRNEPVLVSALLAAADSLKQLTIPQLAICDQQSLWRLDPIELEPQAALPRLLARCERVEVDCLPSIRTPFPSYIGIKPVLLSAARLMGLPRVLNLRHGNLLCRDTVIRTSGEAPVAVAAAASTAAQQPGGRELGLMLQQLDLGSGTWGGHRSGSAAASDGDSRRLLHLDTASPQDVSREAAEWLWAEAVLASSACCSSDRCEGAASGSSGGDHVSPSGLLLLRGTLPPAPEHASRFGGMDEPDWAYWLEDVLSSWFTAAALQPTTPDQEPAIADEGQQRLPDSIRGCICDGVHIVVPEAGMLLLECRSDADALALAAMVSAAGGAASLSAVAASSPVARSSAVNAFRSGVLQVLTGLWARSGAADNAGGGGGSSMGVRGGSRVSEEVMGRLERLVALDRAVMVLQVHLACEGNEELVTPPA</sequence>
<accession>A0A2K3CPX0</accession>
<dbReference type="KEGG" id="cre:CHLRE_17g715421v5"/>
<dbReference type="GO" id="GO:0005737">
    <property type="term" value="C:cytoplasm"/>
    <property type="evidence" value="ECO:0000318"/>
    <property type="project" value="GO_Central"/>
</dbReference>